<dbReference type="SFLD" id="SFLDG01129">
    <property type="entry name" value="C1.5:_HAD__Beta-PGM__Phosphata"/>
    <property type="match status" value="1"/>
</dbReference>
<comment type="caution">
    <text evidence="3">The sequence shown here is derived from an EMBL/GenBank/DDBJ whole genome shotgun (WGS) entry which is preliminary data.</text>
</comment>
<dbReference type="InterPro" id="IPR044999">
    <property type="entry name" value="CbbY-like"/>
</dbReference>
<dbReference type="Gene3D" id="3.40.50.1000">
    <property type="entry name" value="HAD superfamily/HAD-like"/>
    <property type="match status" value="1"/>
</dbReference>
<evidence type="ECO:0000256" key="2">
    <source>
        <dbReference type="SAM" id="Phobius"/>
    </source>
</evidence>
<evidence type="ECO:0000313" key="3">
    <source>
        <dbReference type="EMBL" id="KAF6234662.1"/>
    </source>
</evidence>
<dbReference type="Proteomes" id="UP000578531">
    <property type="component" value="Unassembled WGS sequence"/>
</dbReference>
<sequence length="448" mass="48655">MIHILKFTTVPCCVFLPENSVQSEYTQVPRERLAPGTVADFPGSLVANHLGGTLKATTYPQDKGRLVNWVAYFREGWDDPGIWKSALVGAFASFLLCYLSGMIDTTITNFGTSQAPAYAGVVNIFLLTLFIMAFAPGSGAILYMSGQLLGAGLAGGVLRGAFGADRSIDTGKQSPRTHLLPPSSCPRYQSASPYSPVEPLLTSMPFQITEILFDCDNTLVLSEELAFEACADLANEILAKYNVPDRYTGPELLNDFVGQNFRGMVVNLQKKFDFSIPGPEMEKYVAMEEDRVIAKLERDAKPCVGCSEELDKLYKAKKYGMAVVSSSALRRVQASIDKVDQAKYFPKDHIFSAATSLPKPTTKPDPAIYLHACKVIGKEPGECVAVEDSKSGTLSAVRAGIPVIGYVGSYGGSEKQKEMTETLKGLGVGIVMQNWDEFPQCLEAIEKS</sequence>
<dbReference type="Pfam" id="PF13419">
    <property type="entry name" value="HAD_2"/>
    <property type="match status" value="1"/>
</dbReference>
<organism evidence="3 4">
    <name type="scientific">Letharia columbiana</name>
    <dbReference type="NCBI Taxonomy" id="112416"/>
    <lineage>
        <taxon>Eukaryota</taxon>
        <taxon>Fungi</taxon>
        <taxon>Dikarya</taxon>
        <taxon>Ascomycota</taxon>
        <taxon>Pezizomycotina</taxon>
        <taxon>Lecanoromycetes</taxon>
        <taxon>OSLEUM clade</taxon>
        <taxon>Lecanoromycetidae</taxon>
        <taxon>Lecanorales</taxon>
        <taxon>Lecanorineae</taxon>
        <taxon>Parmeliaceae</taxon>
        <taxon>Letharia</taxon>
    </lineage>
</organism>
<dbReference type="RefSeq" id="XP_037164053.1">
    <property type="nucleotide sequence ID" value="XM_037309192.1"/>
</dbReference>
<evidence type="ECO:0000256" key="1">
    <source>
        <dbReference type="SAM" id="MobiDB-lite"/>
    </source>
</evidence>
<reference evidence="3 4" key="1">
    <citation type="journal article" date="2020" name="Genomics">
        <title>Complete, high-quality genomes from long-read metagenomic sequencing of two wolf lichen thalli reveals enigmatic genome architecture.</title>
        <authorList>
            <person name="McKenzie S.K."/>
            <person name="Walston R.F."/>
            <person name="Allen J.L."/>
        </authorList>
    </citation>
    <scope>NUCLEOTIDE SEQUENCE [LARGE SCALE GENOMIC DNA]</scope>
    <source>
        <strain evidence="3">WasteWater2</strain>
    </source>
</reference>
<dbReference type="PANTHER" id="PTHR42896">
    <property type="entry name" value="XYLULOSE-1,5-BISPHOSPHATE (XUBP) PHOSPHATASE"/>
    <property type="match status" value="1"/>
</dbReference>
<dbReference type="InterPro" id="IPR036412">
    <property type="entry name" value="HAD-like_sf"/>
</dbReference>
<dbReference type="PANTHER" id="PTHR42896:SF2">
    <property type="entry name" value="CBBY-LIKE PROTEIN"/>
    <property type="match status" value="1"/>
</dbReference>
<feature type="transmembrane region" description="Helical" evidence="2">
    <location>
        <begin position="82"/>
        <end position="103"/>
    </location>
</feature>
<dbReference type="AlphaFoldDB" id="A0A8H6FTX1"/>
<dbReference type="OrthoDB" id="2107174at2759"/>
<keyword evidence="2" id="KW-0812">Transmembrane</keyword>
<evidence type="ECO:0000313" key="4">
    <source>
        <dbReference type="Proteomes" id="UP000578531"/>
    </source>
</evidence>
<keyword evidence="4" id="KW-1185">Reference proteome</keyword>
<feature type="transmembrane region" description="Helical" evidence="2">
    <location>
        <begin position="115"/>
        <end position="135"/>
    </location>
</feature>
<keyword evidence="2" id="KW-0472">Membrane</keyword>
<dbReference type="Gene3D" id="1.10.150.240">
    <property type="entry name" value="Putative phosphatase, domain 2"/>
    <property type="match status" value="1"/>
</dbReference>
<dbReference type="InterPro" id="IPR023214">
    <property type="entry name" value="HAD_sf"/>
</dbReference>
<accession>A0A8H6FTX1</accession>
<dbReference type="SUPFAM" id="SSF56784">
    <property type="entry name" value="HAD-like"/>
    <property type="match status" value="1"/>
</dbReference>
<dbReference type="CDD" id="cd07505">
    <property type="entry name" value="HAD_BPGM-like"/>
    <property type="match status" value="1"/>
</dbReference>
<protein>
    <submittedName>
        <fullName evidence="3">Uncharacterized protein</fullName>
    </submittedName>
</protein>
<dbReference type="InterPro" id="IPR006439">
    <property type="entry name" value="HAD-SF_hydro_IA"/>
</dbReference>
<dbReference type="InterPro" id="IPR023198">
    <property type="entry name" value="PGP-like_dom2"/>
</dbReference>
<keyword evidence="2" id="KW-1133">Transmembrane helix</keyword>
<dbReference type="GO" id="GO:0016791">
    <property type="term" value="F:phosphatase activity"/>
    <property type="evidence" value="ECO:0007669"/>
    <property type="project" value="UniProtKB-ARBA"/>
</dbReference>
<dbReference type="EMBL" id="JACCJC010000029">
    <property type="protein sequence ID" value="KAF6234662.1"/>
    <property type="molecule type" value="Genomic_DNA"/>
</dbReference>
<dbReference type="SFLD" id="SFLDS00003">
    <property type="entry name" value="Haloacid_Dehalogenase"/>
    <property type="match status" value="1"/>
</dbReference>
<dbReference type="NCBIfam" id="TIGR01509">
    <property type="entry name" value="HAD-SF-IA-v3"/>
    <property type="match status" value="1"/>
</dbReference>
<dbReference type="InterPro" id="IPR041492">
    <property type="entry name" value="HAD_2"/>
</dbReference>
<feature type="region of interest" description="Disordered" evidence="1">
    <location>
        <begin position="168"/>
        <end position="191"/>
    </location>
</feature>
<name>A0A8H6FTX1_9LECA</name>
<gene>
    <name evidence="3" type="ORF">HO173_007288</name>
</gene>
<dbReference type="GeneID" id="59288945"/>
<proteinExistence type="predicted"/>